<organism evidence="1 2">
    <name type="scientific">Cirrhinus mrigala</name>
    <name type="common">Mrigala</name>
    <dbReference type="NCBI Taxonomy" id="683832"/>
    <lineage>
        <taxon>Eukaryota</taxon>
        <taxon>Metazoa</taxon>
        <taxon>Chordata</taxon>
        <taxon>Craniata</taxon>
        <taxon>Vertebrata</taxon>
        <taxon>Euteleostomi</taxon>
        <taxon>Actinopterygii</taxon>
        <taxon>Neopterygii</taxon>
        <taxon>Teleostei</taxon>
        <taxon>Ostariophysi</taxon>
        <taxon>Cypriniformes</taxon>
        <taxon>Cyprinidae</taxon>
        <taxon>Labeoninae</taxon>
        <taxon>Labeonini</taxon>
        <taxon>Cirrhinus</taxon>
    </lineage>
</organism>
<comment type="caution">
    <text evidence="1">The sequence shown here is derived from an EMBL/GenBank/DDBJ whole genome shotgun (WGS) entry which is preliminary data.</text>
</comment>
<dbReference type="Proteomes" id="UP001529510">
    <property type="component" value="Unassembled WGS sequence"/>
</dbReference>
<protein>
    <submittedName>
        <fullName evidence="1">Uncharacterized protein</fullName>
    </submittedName>
</protein>
<dbReference type="AlphaFoldDB" id="A0ABD0P7I3"/>
<feature type="non-terminal residue" evidence="1">
    <location>
        <position position="62"/>
    </location>
</feature>
<gene>
    <name evidence="1" type="ORF">M9458_034640</name>
</gene>
<feature type="non-terminal residue" evidence="1">
    <location>
        <position position="1"/>
    </location>
</feature>
<accession>A0ABD0P7I3</accession>
<evidence type="ECO:0000313" key="2">
    <source>
        <dbReference type="Proteomes" id="UP001529510"/>
    </source>
</evidence>
<evidence type="ECO:0000313" key="1">
    <source>
        <dbReference type="EMBL" id="KAL0170044.1"/>
    </source>
</evidence>
<proteinExistence type="predicted"/>
<sequence>SLMLLVRRSAVGLGGVARWGLRCLCSGDAAGRYRGTVLLPRTDFPMKVNGPSLLEKEIQIQQ</sequence>
<name>A0ABD0P7I3_CIRMR</name>
<reference evidence="1 2" key="1">
    <citation type="submission" date="2024-05" db="EMBL/GenBank/DDBJ databases">
        <title>Genome sequencing and assembly of Indian major carp, Cirrhinus mrigala (Hamilton, 1822).</title>
        <authorList>
            <person name="Mohindra V."/>
            <person name="Chowdhury L.M."/>
            <person name="Lal K."/>
            <person name="Jena J.K."/>
        </authorList>
    </citation>
    <scope>NUCLEOTIDE SEQUENCE [LARGE SCALE GENOMIC DNA]</scope>
    <source>
        <strain evidence="1">CM1030</strain>
        <tissue evidence="1">Blood</tissue>
    </source>
</reference>
<dbReference type="EMBL" id="JAMKFB020000017">
    <property type="protein sequence ID" value="KAL0170044.1"/>
    <property type="molecule type" value="Genomic_DNA"/>
</dbReference>
<keyword evidence="2" id="KW-1185">Reference proteome</keyword>